<keyword evidence="3 6" id="KW-0479">Metal-binding</keyword>
<comment type="caution">
    <text evidence="8">The sequence shown here is derived from an EMBL/GenBank/DDBJ whole genome shotgun (WGS) entry which is preliminary data.</text>
</comment>
<dbReference type="GO" id="GO:0000287">
    <property type="term" value="F:magnesium ion binding"/>
    <property type="evidence" value="ECO:0007669"/>
    <property type="project" value="UniProtKB-UniRule"/>
</dbReference>
<protein>
    <recommendedName>
        <fullName evidence="6">Ribonuclease VapC</fullName>
        <shortName evidence="6">RNase VapC</shortName>
        <ecNumber evidence="6">3.1.-.-</ecNumber>
    </recommendedName>
    <alternativeName>
        <fullName evidence="6">Toxin VapC</fullName>
    </alternativeName>
</protein>
<keyword evidence="5 6" id="KW-0460">Magnesium</keyword>
<dbReference type="AlphaFoldDB" id="Q1YEV3"/>
<feature type="binding site" evidence="6">
    <location>
        <position position="22"/>
    </location>
    <ligand>
        <name>Mg(2+)</name>
        <dbReference type="ChEBI" id="CHEBI:18420"/>
    </ligand>
</feature>
<evidence type="ECO:0000256" key="4">
    <source>
        <dbReference type="ARBA" id="ARBA00022801"/>
    </source>
</evidence>
<comment type="caution">
    <text evidence="6">Lacks conserved residue(s) required for the propagation of feature annotation.</text>
</comment>
<dbReference type="PANTHER" id="PTHR42740:SF1">
    <property type="entry name" value="RIBONUCLEASE VAPC3"/>
    <property type="match status" value="1"/>
</dbReference>
<evidence type="ECO:0000313" key="9">
    <source>
        <dbReference type="Proteomes" id="UP000000321"/>
    </source>
</evidence>
<comment type="similarity">
    <text evidence="6">Belongs to the PINc/VapC protein family.</text>
</comment>
<dbReference type="HAMAP" id="MF_00265">
    <property type="entry name" value="VapC_Nob1"/>
    <property type="match status" value="1"/>
</dbReference>
<dbReference type="GO" id="GO:0090729">
    <property type="term" value="F:toxin activity"/>
    <property type="evidence" value="ECO:0007669"/>
    <property type="project" value="UniProtKB-KW"/>
</dbReference>
<evidence type="ECO:0000256" key="1">
    <source>
        <dbReference type="ARBA" id="ARBA00022649"/>
    </source>
</evidence>
<dbReference type="PANTHER" id="PTHR42740">
    <property type="entry name" value="RIBONUCLEASE VAPC3"/>
    <property type="match status" value="1"/>
</dbReference>
<reference evidence="8 9" key="1">
    <citation type="journal article" date="2008" name="Appl. Environ. Microbiol.">
        <title>Genomic insights into Mn(II) oxidation by the marine alphaproteobacterium Aurantimonas sp. strain SI85-9A1.</title>
        <authorList>
            <person name="Dick G.J."/>
            <person name="Podell S."/>
            <person name="Johnson H.A."/>
            <person name="Rivera-Espinoza Y."/>
            <person name="Bernier-Latmani R."/>
            <person name="McCarthy J.K."/>
            <person name="Torpey J.W."/>
            <person name="Clement B.G."/>
            <person name="Gaasterland T."/>
            <person name="Tebo B.M."/>
        </authorList>
    </citation>
    <scope>NUCLEOTIDE SEQUENCE [LARGE SCALE GENOMIC DNA]</scope>
    <source>
        <strain evidence="8 9">SI85-9A1</strain>
    </source>
</reference>
<comment type="function">
    <text evidence="6">Toxic component of a toxin-antitoxin (TA) system. An RNase.</text>
</comment>
<keyword evidence="6" id="KW-0800">Toxin</keyword>
<name>Q1YEV3_AURMS</name>
<evidence type="ECO:0000256" key="6">
    <source>
        <dbReference type="HAMAP-Rule" id="MF_00265"/>
    </source>
</evidence>
<proteinExistence type="inferred from homology"/>
<dbReference type="InterPro" id="IPR022907">
    <property type="entry name" value="VapC_family"/>
</dbReference>
<evidence type="ECO:0000313" key="8">
    <source>
        <dbReference type="EMBL" id="EAS48792.1"/>
    </source>
</evidence>
<sequence>MAGARNGRTRPDGRGRRMILVDASVWIANLRGEDTRELRMLRESPDLSEIGIADLTLFRLLAGAADDRDADRIGRYLRQFPVLPVTGERSVGRAAGLARSLRGRGVALQRPEAALIAAHAIDRGHRVLHADPDMAALAVHCGLQTA</sequence>
<dbReference type="GO" id="GO:0004540">
    <property type="term" value="F:RNA nuclease activity"/>
    <property type="evidence" value="ECO:0007669"/>
    <property type="project" value="InterPro"/>
</dbReference>
<evidence type="ECO:0000256" key="5">
    <source>
        <dbReference type="ARBA" id="ARBA00022842"/>
    </source>
</evidence>
<keyword evidence="9" id="KW-1185">Reference proteome</keyword>
<feature type="domain" description="PIN" evidence="7">
    <location>
        <begin position="19"/>
        <end position="138"/>
    </location>
</feature>
<dbReference type="InterPro" id="IPR029060">
    <property type="entry name" value="PIN-like_dom_sf"/>
</dbReference>
<keyword evidence="4 6" id="KW-0378">Hydrolase</keyword>
<dbReference type="Proteomes" id="UP000000321">
    <property type="component" value="Unassembled WGS sequence"/>
</dbReference>
<dbReference type="Pfam" id="PF01850">
    <property type="entry name" value="PIN"/>
    <property type="match status" value="1"/>
</dbReference>
<evidence type="ECO:0000259" key="7">
    <source>
        <dbReference type="Pfam" id="PF01850"/>
    </source>
</evidence>
<dbReference type="InterPro" id="IPR051749">
    <property type="entry name" value="PINc/VapC_TA_RNase"/>
</dbReference>
<dbReference type="EC" id="3.1.-.-" evidence="6"/>
<dbReference type="InterPro" id="IPR002716">
    <property type="entry name" value="PIN_dom"/>
</dbReference>
<comment type="cofactor">
    <cofactor evidence="6">
        <name>Mg(2+)</name>
        <dbReference type="ChEBI" id="CHEBI:18420"/>
    </cofactor>
</comment>
<dbReference type="Gene3D" id="3.40.50.1010">
    <property type="entry name" value="5'-nuclease"/>
    <property type="match status" value="1"/>
</dbReference>
<dbReference type="GO" id="GO:0016787">
    <property type="term" value="F:hydrolase activity"/>
    <property type="evidence" value="ECO:0007669"/>
    <property type="project" value="UniProtKB-KW"/>
</dbReference>
<accession>Q1YEV3</accession>
<keyword evidence="1 6" id="KW-1277">Toxin-antitoxin system</keyword>
<evidence type="ECO:0000256" key="2">
    <source>
        <dbReference type="ARBA" id="ARBA00022722"/>
    </source>
</evidence>
<dbReference type="EMBL" id="AAPJ01000007">
    <property type="protein sequence ID" value="EAS48792.1"/>
    <property type="molecule type" value="Genomic_DNA"/>
</dbReference>
<dbReference type="SUPFAM" id="SSF88723">
    <property type="entry name" value="PIN domain-like"/>
    <property type="match status" value="1"/>
</dbReference>
<gene>
    <name evidence="6" type="primary">vapC</name>
    <name evidence="8" type="ORF">SI859A1_03429</name>
</gene>
<evidence type="ECO:0000256" key="3">
    <source>
        <dbReference type="ARBA" id="ARBA00022723"/>
    </source>
</evidence>
<dbReference type="HOGENOM" id="CLU_118482_1_0_5"/>
<dbReference type="BioCyc" id="AURANTIMONAS:SI859A1_03429-MONOMER"/>
<keyword evidence="2 6" id="KW-0540">Nuclease</keyword>
<organism evidence="8 9">
    <name type="scientific">Aurantimonas manganoxydans (strain ATCC BAA-1229 / DSM 21871 / SI85-9A1)</name>
    <dbReference type="NCBI Taxonomy" id="287752"/>
    <lineage>
        <taxon>Bacteria</taxon>
        <taxon>Pseudomonadati</taxon>
        <taxon>Pseudomonadota</taxon>
        <taxon>Alphaproteobacteria</taxon>
        <taxon>Hyphomicrobiales</taxon>
        <taxon>Aurantimonadaceae</taxon>
        <taxon>Aurantimonas</taxon>
    </lineage>
</organism>